<protein>
    <submittedName>
        <fullName evidence="8">Sex determination protein fruitless</fullName>
    </submittedName>
</protein>
<feature type="compositionally biased region" description="Basic and acidic residues" evidence="6">
    <location>
        <begin position="178"/>
        <end position="187"/>
    </location>
</feature>
<reference evidence="8 9" key="1">
    <citation type="journal article" date="2019" name="PLoS Biol.">
        <title>Sex chromosomes control vertical transmission of feminizing Wolbachia symbionts in an isopod.</title>
        <authorList>
            <person name="Becking T."/>
            <person name="Chebbi M.A."/>
            <person name="Giraud I."/>
            <person name="Moumen B."/>
            <person name="Laverre T."/>
            <person name="Caubet Y."/>
            <person name="Peccoud J."/>
            <person name="Gilbert C."/>
            <person name="Cordaux R."/>
        </authorList>
    </citation>
    <scope>NUCLEOTIDE SEQUENCE [LARGE SCALE GENOMIC DNA]</scope>
    <source>
        <strain evidence="8">ANa2</strain>
        <tissue evidence="8">Whole body excluding digestive tract and cuticle</tissue>
    </source>
</reference>
<dbReference type="SUPFAM" id="SSF54695">
    <property type="entry name" value="POZ domain"/>
    <property type="match status" value="1"/>
</dbReference>
<keyword evidence="4" id="KW-0539">Nucleus</keyword>
<feature type="compositionally biased region" description="Polar residues" evidence="6">
    <location>
        <begin position="278"/>
        <end position="293"/>
    </location>
</feature>
<dbReference type="GO" id="GO:0045476">
    <property type="term" value="P:nurse cell apoptotic process"/>
    <property type="evidence" value="ECO:0007669"/>
    <property type="project" value="UniProtKB-ARBA"/>
</dbReference>
<evidence type="ECO:0000256" key="4">
    <source>
        <dbReference type="ARBA" id="ARBA00023242"/>
    </source>
</evidence>
<dbReference type="InterPro" id="IPR011333">
    <property type="entry name" value="SKP1/BTB/POZ_sf"/>
</dbReference>
<dbReference type="GO" id="GO:0007526">
    <property type="term" value="P:larval somatic muscle development"/>
    <property type="evidence" value="ECO:0007669"/>
    <property type="project" value="UniProtKB-ARBA"/>
</dbReference>
<dbReference type="GO" id="GO:0016199">
    <property type="term" value="P:axon midline choice point recognition"/>
    <property type="evidence" value="ECO:0007669"/>
    <property type="project" value="UniProtKB-ARBA"/>
</dbReference>
<dbReference type="GO" id="GO:0007464">
    <property type="term" value="P:R3/R4 cell fate commitment"/>
    <property type="evidence" value="ECO:0007669"/>
    <property type="project" value="UniProtKB-ARBA"/>
</dbReference>
<dbReference type="PROSITE" id="PS50097">
    <property type="entry name" value="BTB"/>
    <property type="match status" value="1"/>
</dbReference>
<evidence type="ECO:0000313" key="9">
    <source>
        <dbReference type="Proteomes" id="UP000326759"/>
    </source>
</evidence>
<accession>A0A5N5T5E6</accession>
<sequence length="293" mass="32646">MSGHLCLKWNNHSTAFIKSISNIQIKERYCDATIACQGRYFPVHRVVLSTCSDYFDEIFERIDCPHPYIIFKDIEPREMELLLNYMYQGEVNVVQENLPTLIKAAEALKVKGLAVPDDLPASKDSSSKKRSSDTQLPKRRSEEKRRRRDSSDQNSHPNSSSTTSERNSSKSDVNLETVENKVIKEEPLESAEYENPPMQSNYGEAGFSGGSDSAAEPSQIDPGEKSDGGGGIFVGFPGTEETENFIKSEDPGPTEPYNEEQSSSWSDFAGGDIMQDLPETSTQDDVSVSINFF</sequence>
<evidence type="ECO:0000256" key="2">
    <source>
        <dbReference type="ARBA" id="ARBA00022782"/>
    </source>
</evidence>
<dbReference type="SMART" id="SM00225">
    <property type="entry name" value="BTB"/>
    <property type="match status" value="1"/>
</dbReference>
<dbReference type="GO" id="GO:0045467">
    <property type="term" value="P:R7 cell development"/>
    <property type="evidence" value="ECO:0007669"/>
    <property type="project" value="UniProtKB-ARBA"/>
</dbReference>
<dbReference type="PANTHER" id="PTHR23110:SF111">
    <property type="entry name" value="LONGITUDINALS LACKING PROTEIN, ISOFORMS F_I_K_T"/>
    <property type="match status" value="1"/>
</dbReference>
<evidence type="ECO:0000313" key="8">
    <source>
        <dbReference type="EMBL" id="KAB7501642.1"/>
    </source>
</evidence>
<feature type="domain" description="BTB" evidence="7">
    <location>
        <begin position="30"/>
        <end position="95"/>
    </location>
</feature>
<dbReference type="CDD" id="cd18315">
    <property type="entry name" value="BTB_POZ_BAB-like"/>
    <property type="match status" value="1"/>
</dbReference>
<name>A0A5N5T5E6_9CRUS</name>
<dbReference type="Gene3D" id="3.30.710.10">
    <property type="entry name" value="Potassium Channel Kv1.1, Chain A"/>
    <property type="match status" value="1"/>
</dbReference>
<evidence type="ECO:0000256" key="1">
    <source>
        <dbReference type="ARBA" id="ARBA00022473"/>
    </source>
</evidence>
<feature type="region of interest" description="Disordered" evidence="6">
    <location>
        <begin position="116"/>
        <end position="293"/>
    </location>
</feature>
<evidence type="ECO:0000256" key="3">
    <source>
        <dbReference type="ARBA" id="ARBA00022902"/>
    </source>
</evidence>
<dbReference type="PANTHER" id="PTHR23110">
    <property type="entry name" value="BTB DOMAIN TRANSCRIPTION FACTOR"/>
    <property type="match status" value="1"/>
</dbReference>
<dbReference type="EMBL" id="SEYY01010008">
    <property type="protein sequence ID" value="KAB7501642.1"/>
    <property type="molecule type" value="Genomic_DNA"/>
</dbReference>
<comment type="caution">
    <text evidence="8">The sequence shown here is derived from an EMBL/GenBank/DDBJ whole genome shotgun (WGS) entry which is preliminary data.</text>
</comment>
<dbReference type="InterPro" id="IPR051095">
    <property type="entry name" value="Dros_DevTransReg"/>
</dbReference>
<evidence type="ECO:0000256" key="6">
    <source>
        <dbReference type="SAM" id="MobiDB-lite"/>
    </source>
</evidence>
<evidence type="ECO:0000256" key="5">
    <source>
        <dbReference type="ARBA" id="ARBA00037382"/>
    </source>
</evidence>
<dbReference type="GO" id="GO:0008406">
    <property type="term" value="P:gonad development"/>
    <property type="evidence" value="ECO:0007669"/>
    <property type="project" value="UniProtKB-ARBA"/>
</dbReference>
<dbReference type="OrthoDB" id="6424939at2759"/>
<evidence type="ECO:0000259" key="7">
    <source>
        <dbReference type="PROSITE" id="PS50097"/>
    </source>
</evidence>
<dbReference type="AlphaFoldDB" id="A0A5N5T5E6"/>
<gene>
    <name evidence="8" type="primary">fru_1</name>
    <name evidence="8" type="ORF">Anas_00755</name>
</gene>
<feature type="compositionally biased region" description="Low complexity" evidence="6">
    <location>
        <begin position="152"/>
        <end position="166"/>
    </location>
</feature>
<dbReference type="GO" id="GO:0005634">
    <property type="term" value="C:nucleus"/>
    <property type="evidence" value="ECO:0007669"/>
    <property type="project" value="TreeGrafter"/>
</dbReference>
<dbReference type="InterPro" id="IPR000210">
    <property type="entry name" value="BTB/POZ_dom"/>
</dbReference>
<proteinExistence type="predicted"/>
<dbReference type="GO" id="GO:0048813">
    <property type="term" value="P:dendrite morphogenesis"/>
    <property type="evidence" value="ECO:0007669"/>
    <property type="project" value="UniProtKB-ARBA"/>
</dbReference>
<dbReference type="Pfam" id="PF00651">
    <property type="entry name" value="BTB"/>
    <property type="match status" value="1"/>
</dbReference>
<dbReference type="Proteomes" id="UP000326759">
    <property type="component" value="Unassembled WGS sequence"/>
</dbReference>
<organism evidence="8 9">
    <name type="scientific">Armadillidium nasatum</name>
    <dbReference type="NCBI Taxonomy" id="96803"/>
    <lineage>
        <taxon>Eukaryota</taxon>
        <taxon>Metazoa</taxon>
        <taxon>Ecdysozoa</taxon>
        <taxon>Arthropoda</taxon>
        <taxon>Crustacea</taxon>
        <taxon>Multicrustacea</taxon>
        <taxon>Malacostraca</taxon>
        <taxon>Eumalacostraca</taxon>
        <taxon>Peracarida</taxon>
        <taxon>Isopoda</taxon>
        <taxon>Oniscidea</taxon>
        <taxon>Crinocheta</taxon>
        <taxon>Armadillidiidae</taxon>
        <taxon>Armadillidium</taxon>
    </lineage>
</organism>
<dbReference type="GO" id="GO:0006357">
    <property type="term" value="P:regulation of transcription by RNA polymerase II"/>
    <property type="evidence" value="ECO:0007669"/>
    <property type="project" value="TreeGrafter"/>
</dbReference>
<dbReference type="GO" id="GO:0035167">
    <property type="term" value="P:larval lymph gland hemopoiesis"/>
    <property type="evidence" value="ECO:0007669"/>
    <property type="project" value="UniProtKB-ARBA"/>
</dbReference>
<keyword evidence="2" id="KW-0221">Differentiation</keyword>
<keyword evidence="9" id="KW-1185">Reference proteome</keyword>
<keyword evidence="3" id="KW-0524">Neurogenesis</keyword>
<comment type="function">
    <text evidence="5">Putative transcription factor required for axon growth and guidance in the central and peripheral nervous systems. Repels CNS axons away from the midline by promoting the expression of the midline repellent sli and its receptor robo.</text>
</comment>
<keyword evidence="1" id="KW-0217">Developmental protein</keyword>